<dbReference type="AlphaFoldDB" id="A0A344L6I3"/>
<dbReference type="RefSeq" id="WP_113692893.1">
    <property type="nucleotide sequence ID" value="NZ_CP015163.1"/>
</dbReference>
<dbReference type="InterPro" id="IPR011659">
    <property type="entry name" value="WD40"/>
</dbReference>
<dbReference type="Gene3D" id="2.120.10.30">
    <property type="entry name" value="TolB, C-terminal domain"/>
    <property type="match status" value="1"/>
</dbReference>
<name>A0A344L6I3_9PSEU</name>
<sequence>MRFGVKVWTALGATVLLGGAATIYTLDAMAGNPTRARPDVTVAVDHSGPPDLLEPGRLLFRTTAPGPDHGKVASVALADPGGPRRISQLACDRFHTEAGTGVCLATAPGLMPSAVALRVDERLRETERVEVAGIPSRAKLSAGGRMATWTTFVTGDSYTQGTGFSTRTAILDRRDGAYLSNIEGIPLTVDGRPYQAEDVNVWGAGFTADGSRFYATVSTAGRTHLLEGDYDAWTARTLAENAECPSLSPDGRRLAIKKRVSDDAARPWREYVLDLETLRETPLAETRSVDDQVVWLDEHTVAYELPRDGGSDIWAVPADGSGAPRLLVPWGSSPSVTSRGP</sequence>
<dbReference type="SUPFAM" id="SSF82171">
    <property type="entry name" value="DPP6 N-terminal domain-like"/>
    <property type="match status" value="1"/>
</dbReference>
<proteinExistence type="predicted"/>
<keyword evidence="2" id="KW-1185">Reference proteome</keyword>
<gene>
    <name evidence="1" type="ORF">A4R43_14825</name>
</gene>
<evidence type="ECO:0000313" key="2">
    <source>
        <dbReference type="Proteomes" id="UP000250434"/>
    </source>
</evidence>
<dbReference type="InterPro" id="IPR011042">
    <property type="entry name" value="6-blade_b-propeller_TolB-like"/>
</dbReference>
<protein>
    <recommendedName>
        <fullName evidence="3">TolB</fullName>
    </recommendedName>
</protein>
<organism evidence="1 2">
    <name type="scientific">Amycolatopsis albispora</name>
    <dbReference type="NCBI Taxonomy" id="1804986"/>
    <lineage>
        <taxon>Bacteria</taxon>
        <taxon>Bacillati</taxon>
        <taxon>Actinomycetota</taxon>
        <taxon>Actinomycetes</taxon>
        <taxon>Pseudonocardiales</taxon>
        <taxon>Pseudonocardiaceae</taxon>
        <taxon>Amycolatopsis</taxon>
    </lineage>
</organism>
<accession>A0A344L6I3</accession>
<reference evidence="1 2" key="1">
    <citation type="submission" date="2016-04" db="EMBL/GenBank/DDBJ databases">
        <title>Complete genome sequence and analysis of deep-sea sediment isolate, Amycolatopsis sp. WP1.</title>
        <authorList>
            <person name="Wang H."/>
            <person name="Chen S."/>
            <person name="Wu Q."/>
        </authorList>
    </citation>
    <scope>NUCLEOTIDE SEQUENCE [LARGE SCALE GENOMIC DNA]</scope>
    <source>
        <strain evidence="1 2">WP1</strain>
    </source>
</reference>
<dbReference type="KEGG" id="aab:A4R43_14825"/>
<dbReference type="EMBL" id="CP015163">
    <property type="protein sequence ID" value="AXB43657.1"/>
    <property type="molecule type" value="Genomic_DNA"/>
</dbReference>
<dbReference type="Proteomes" id="UP000250434">
    <property type="component" value="Chromosome"/>
</dbReference>
<dbReference type="Pfam" id="PF07676">
    <property type="entry name" value="PD40"/>
    <property type="match status" value="1"/>
</dbReference>
<evidence type="ECO:0008006" key="3">
    <source>
        <dbReference type="Google" id="ProtNLM"/>
    </source>
</evidence>
<evidence type="ECO:0000313" key="1">
    <source>
        <dbReference type="EMBL" id="AXB43657.1"/>
    </source>
</evidence>
<dbReference type="OrthoDB" id="9808778at2"/>